<organism evidence="1 2">
    <name type="scientific">Lindgomyces ingoldianus</name>
    <dbReference type="NCBI Taxonomy" id="673940"/>
    <lineage>
        <taxon>Eukaryota</taxon>
        <taxon>Fungi</taxon>
        <taxon>Dikarya</taxon>
        <taxon>Ascomycota</taxon>
        <taxon>Pezizomycotina</taxon>
        <taxon>Dothideomycetes</taxon>
        <taxon>Pleosporomycetidae</taxon>
        <taxon>Pleosporales</taxon>
        <taxon>Lindgomycetaceae</taxon>
        <taxon>Lindgomyces</taxon>
    </lineage>
</organism>
<reference evidence="1" key="1">
    <citation type="journal article" date="2020" name="Stud. Mycol.">
        <title>101 Dothideomycetes genomes: a test case for predicting lifestyles and emergence of pathogens.</title>
        <authorList>
            <person name="Haridas S."/>
            <person name="Albert R."/>
            <person name="Binder M."/>
            <person name="Bloem J."/>
            <person name="Labutti K."/>
            <person name="Salamov A."/>
            <person name="Andreopoulos B."/>
            <person name="Baker S."/>
            <person name="Barry K."/>
            <person name="Bills G."/>
            <person name="Bluhm B."/>
            <person name="Cannon C."/>
            <person name="Castanera R."/>
            <person name="Culley D."/>
            <person name="Daum C."/>
            <person name="Ezra D."/>
            <person name="Gonzalez J."/>
            <person name="Henrissat B."/>
            <person name="Kuo A."/>
            <person name="Liang C."/>
            <person name="Lipzen A."/>
            <person name="Lutzoni F."/>
            <person name="Magnuson J."/>
            <person name="Mondo S."/>
            <person name="Nolan M."/>
            <person name="Ohm R."/>
            <person name="Pangilinan J."/>
            <person name="Park H.-J."/>
            <person name="Ramirez L."/>
            <person name="Alfaro M."/>
            <person name="Sun H."/>
            <person name="Tritt A."/>
            <person name="Yoshinaga Y."/>
            <person name="Zwiers L.-H."/>
            <person name="Turgeon B."/>
            <person name="Goodwin S."/>
            <person name="Spatafora J."/>
            <person name="Crous P."/>
            <person name="Grigoriev I."/>
        </authorList>
    </citation>
    <scope>NUCLEOTIDE SEQUENCE</scope>
    <source>
        <strain evidence="1">ATCC 200398</strain>
    </source>
</reference>
<accession>A0ACB6QIK7</accession>
<comment type="caution">
    <text evidence="1">The sequence shown here is derived from an EMBL/GenBank/DDBJ whole genome shotgun (WGS) entry which is preliminary data.</text>
</comment>
<sequence length="386" mass="42850">MTSTSNSRFESLESWLSIYGTAEYVVYKREATTPHLSYEDWASSQHVLGPYLYHLTLDAWEQESSSDGDDEEPKKPVKPDSSEQLMSELAETVTKNGNGTLHPLRSTTPVVAILEEPTVLVKKRKQKGKYKRPISIPPENINASAPVTGAATPVAAAGTSEGPSTSSAPRRTLRVRTPAQQRPYLHHAKLFQEQLSADEESFVQNKLSPKAKPSRLSQTSTSAFEEDPQDDSHDQGNGQTLEELASSSNTMPIRRRWKKTVDEEDDDYVASSSKQMPSEKKPSRRGRPRKVPRASLPDSWHQPGSSGEDQENNALTVEPASEKKHKKKGRSKKLKDKDEGITAFQQGIGRDGNDDHEDQENHGTPISPLKKARKRKTEKRGSDASS</sequence>
<dbReference type="EMBL" id="MU003523">
    <property type="protein sequence ID" value="KAF2466697.1"/>
    <property type="molecule type" value="Genomic_DNA"/>
</dbReference>
<gene>
    <name evidence="1" type="ORF">BDR25DRAFT_73863</name>
</gene>
<protein>
    <submittedName>
        <fullName evidence="1">Uncharacterized protein</fullName>
    </submittedName>
</protein>
<proteinExistence type="predicted"/>
<evidence type="ECO:0000313" key="2">
    <source>
        <dbReference type="Proteomes" id="UP000799755"/>
    </source>
</evidence>
<name>A0ACB6QIK7_9PLEO</name>
<dbReference type="Proteomes" id="UP000799755">
    <property type="component" value="Unassembled WGS sequence"/>
</dbReference>
<keyword evidence="2" id="KW-1185">Reference proteome</keyword>
<evidence type="ECO:0000313" key="1">
    <source>
        <dbReference type="EMBL" id="KAF2466697.1"/>
    </source>
</evidence>